<dbReference type="Proteomes" id="UP000016521">
    <property type="component" value="Chromosome I"/>
</dbReference>
<proteinExistence type="predicted"/>
<reference evidence="1 2" key="1">
    <citation type="submission" date="2015-06" db="EMBL/GenBank/DDBJ databases">
        <authorList>
            <person name="Xie B.-B."/>
            <person name="Rong J.-C."/>
            <person name="Qin Q.-L."/>
            <person name="Zhang Y.-Z."/>
        </authorList>
    </citation>
    <scope>NUCLEOTIDE SEQUENCE [LARGE SCALE GENOMIC DNA]</scope>
    <source>
        <strain evidence="1 2">JCM 20779</strain>
    </source>
</reference>
<accession>A0ABN5CHZ6</accession>
<protein>
    <submittedName>
        <fullName evidence="1">Uncharacterized protein</fullName>
    </submittedName>
</protein>
<keyword evidence="2" id="KW-1185">Reference proteome</keyword>
<evidence type="ECO:0000313" key="2">
    <source>
        <dbReference type="Proteomes" id="UP000016521"/>
    </source>
</evidence>
<organism evidence="1 2">
    <name type="scientific">Pseudoalteromonas piscicida</name>
    <dbReference type="NCBI Taxonomy" id="43662"/>
    <lineage>
        <taxon>Bacteria</taxon>
        <taxon>Pseudomonadati</taxon>
        <taxon>Pseudomonadota</taxon>
        <taxon>Gammaproteobacteria</taxon>
        <taxon>Alteromonadales</taxon>
        <taxon>Pseudoalteromonadaceae</taxon>
        <taxon>Pseudoalteromonas</taxon>
    </lineage>
</organism>
<dbReference type="EMBL" id="CP011924">
    <property type="protein sequence ID" value="ATD08213.1"/>
    <property type="molecule type" value="Genomic_DNA"/>
</dbReference>
<gene>
    <name evidence="1" type="ORF">PPIS_a3415</name>
</gene>
<evidence type="ECO:0000313" key="1">
    <source>
        <dbReference type="EMBL" id="ATD08213.1"/>
    </source>
</evidence>
<name>A0ABN5CHZ6_PSEO7</name>
<sequence length="39" mass="4349">MFHLVVLLSVVIIAPALRALIQALIAFAIDNVFNLWLVM</sequence>